<comment type="caution">
    <text evidence="3">Lacks conserved residue(s) required for the propagation of feature annotation.</text>
</comment>
<feature type="region of interest" description="Disordered" evidence="4">
    <location>
        <begin position="1"/>
        <end position="43"/>
    </location>
</feature>
<keyword evidence="2" id="KW-0804">Transcription</keyword>
<feature type="short sequence motif" description="VHIID" evidence="3">
    <location>
        <begin position="347"/>
        <end position="351"/>
    </location>
</feature>
<feature type="region of interest" description="Leucine repeat II (LRII)" evidence="3">
    <location>
        <begin position="398"/>
        <end position="430"/>
    </location>
</feature>
<accession>A0A2S3I741</accession>
<keyword evidence="1" id="KW-0805">Transcription regulation</keyword>
<dbReference type="PANTHER" id="PTHR31636">
    <property type="entry name" value="OSJNBA0084A10.13 PROTEIN-RELATED"/>
    <property type="match status" value="1"/>
</dbReference>
<dbReference type="Gramene" id="PAN38328">
    <property type="protein sequence ID" value="PAN38328"/>
    <property type="gene ID" value="PAHAL_7G164700"/>
</dbReference>
<evidence type="ECO:0000256" key="1">
    <source>
        <dbReference type="ARBA" id="ARBA00023015"/>
    </source>
</evidence>
<sequence>MAATPEEFFAEGLMEPSPPSPSVFLDLTPVPDPNTANKGQPSHDDLVLPYISRMLMEDDIDDKLLCQYSDHPALLQAQQPFTQILSSPSTGTNMDDTGNKDTMDQVNDLLLISSGDESTLSLALSDSEYVVGEFLKGMEVANRLLPGDNSFIKDHQMSQIFIRSKRKHMEEEVGRTSKIMMMTKVPEETGIREMLDNMMMSGHDTLIRDMEKLRIAMDNKEEKKNREGCSKATRDMVDLSTLLIRCAQAVDTNNYLIAGELLNQIKQHASTTGDATQRLAQCFSKGLQARLMGTGRQLWKLLMAERLSAMEVLKAYNLYMSACYFNKVAHIFSALTIAQVMKGKRRLHIVDYGIHCAFQWAGLVRWLAKREGGPPPEVKITAMCCCQASSFPVQWSEEQWYRLSKYASELGLTFVFEAVTTEWEKVCIESLNLDADEVVVVSDLFNLSTLKDESIFFDSPNPRDTVLSNIKKMRPNIFIQSILNFSQGSCFLSRFREMLFYYSALFDMLDVIVPRESESRLVLEQDIFGRCVLNGIACEGADLVQRPEKYRRWQLRNQRAGLRQLPLRPVVMKVLKDKVKKHHHKEFLLSEEGQWLLQGWKGRVLFAHSTWVVEDGSSE</sequence>
<dbReference type="PROSITE" id="PS50985">
    <property type="entry name" value="GRAS"/>
    <property type="match status" value="1"/>
</dbReference>
<gene>
    <name evidence="5" type="ORF">PAHAL_7G164700</name>
</gene>
<comment type="similarity">
    <text evidence="3">Belongs to the GRAS family.</text>
</comment>
<evidence type="ECO:0000256" key="3">
    <source>
        <dbReference type="PROSITE-ProRule" id="PRU01191"/>
    </source>
</evidence>
<organism evidence="5">
    <name type="scientific">Panicum hallii</name>
    <dbReference type="NCBI Taxonomy" id="206008"/>
    <lineage>
        <taxon>Eukaryota</taxon>
        <taxon>Viridiplantae</taxon>
        <taxon>Streptophyta</taxon>
        <taxon>Embryophyta</taxon>
        <taxon>Tracheophyta</taxon>
        <taxon>Spermatophyta</taxon>
        <taxon>Magnoliopsida</taxon>
        <taxon>Liliopsida</taxon>
        <taxon>Poales</taxon>
        <taxon>Poaceae</taxon>
        <taxon>PACMAD clade</taxon>
        <taxon>Panicoideae</taxon>
        <taxon>Panicodae</taxon>
        <taxon>Paniceae</taxon>
        <taxon>Panicinae</taxon>
        <taxon>Panicum</taxon>
        <taxon>Panicum sect. Panicum</taxon>
    </lineage>
</organism>
<dbReference type="InterPro" id="IPR005202">
    <property type="entry name" value="TF_GRAS"/>
</dbReference>
<name>A0A2S3I741_9POAL</name>
<protein>
    <submittedName>
        <fullName evidence="5">Uncharacterized protein</fullName>
    </submittedName>
</protein>
<evidence type="ECO:0000256" key="4">
    <source>
        <dbReference type="SAM" id="MobiDB-lite"/>
    </source>
</evidence>
<dbReference type="AlphaFoldDB" id="A0A2S3I741"/>
<dbReference type="EMBL" id="CM008052">
    <property type="protein sequence ID" value="PAN38328.1"/>
    <property type="molecule type" value="Genomic_DNA"/>
</dbReference>
<reference evidence="5" key="1">
    <citation type="submission" date="2018-04" db="EMBL/GenBank/DDBJ databases">
        <title>WGS assembly of Panicum hallii.</title>
        <authorList>
            <person name="Lovell J."/>
            <person name="Jenkins J."/>
            <person name="Lowry D."/>
            <person name="Mamidi S."/>
            <person name="Sreedasyam A."/>
            <person name="Weng X."/>
            <person name="Barry K."/>
            <person name="Bonette J."/>
            <person name="Campitelli B."/>
            <person name="Daum C."/>
            <person name="Gordon S."/>
            <person name="Gould B."/>
            <person name="Lipzen A."/>
            <person name="Macqueen A."/>
            <person name="Palacio-Mejia J."/>
            <person name="Plott C."/>
            <person name="Shakirov E."/>
            <person name="Shu S."/>
            <person name="Yoshinaga Y."/>
            <person name="Zane M."/>
            <person name="Rokhsar D."/>
            <person name="Grimwood J."/>
            <person name="Schmutz J."/>
            <person name="Juenger T."/>
        </authorList>
    </citation>
    <scope>NUCLEOTIDE SEQUENCE [LARGE SCALE GENOMIC DNA]</scope>
    <source>
        <strain evidence="5">FIL2</strain>
    </source>
</reference>
<feature type="region of interest" description="SAW" evidence="3">
    <location>
        <begin position="537"/>
        <end position="612"/>
    </location>
</feature>
<dbReference type="Proteomes" id="UP000243499">
    <property type="component" value="Chromosome 7"/>
</dbReference>
<evidence type="ECO:0000313" key="5">
    <source>
        <dbReference type="EMBL" id="PAN38328.1"/>
    </source>
</evidence>
<proteinExistence type="inferred from homology"/>
<feature type="region of interest" description="Leucine repeat I (LRI)" evidence="3">
    <location>
        <begin position="237"/>
        <end position="297"/>
    </location>
</feature>
<dbReference type="Pfam" id="PF03514">
    <property type="entry name" value="GRAS"/>
    <property type="match status" value="1"/>
</dbReference>
<evidence type="ECO:0000256" key="2">
    <source>
        <dbReference type="ARBA" id="ARBA00023163"/>
    </source>
</evidence>